<feature type="domain" description="Chorismate-utilising enzyme C-terminal" evidence="1">
    <location>
        <begin position="147"/>
        <end position="407"/>
    </location>
</feature>
<dbReference type="PANTHER" id="PTHR11236">
    <property type="entry name" value="AMINOBENZOATE/ANTHRANILATE SYNTHASE"/>
    <property type="match status" value="1"/>
</dbReference>
<dbReference type="Proteomes" id="UP000264589">
    <property type="component" value="Unassembled WGS sequence"/>
</dbReference>
<reference evidence="2 3" key="1">
    <citation type="submission" date="2018-08" db="EMBL/GenBank/DDBJ databases">
        <title>Parvularcula sp. SM1705, isolated from surface water of the South Sea China.</title>
        <authorList>
            <person name="Sun L."/>
        </authorList>
    </citation>
    <scope>NUCLEOTIDE SEQUENCE [LARGE SCALE GENOMIC DNA]</scope>
    <source>
        <strain evidence="2 3">SM1705</strain>
    </source>
</reference>
<name>A0A371RK01_9PROT</name>
<dbReference type="PANTHER" id="PTHR11236:SF50">
    <property type="entry name" value="AMINODEOXYCHORISMATE SYNTHASE COMPONENT 1"/>
    <property type="match status" value="1"/>
</dbReference>
<dbReference type="AlphaFoldDB" id="A0A371RK01"/>
<evidence type="ECO:0000313" key="3">
    <source>
        <dbReference type="Proteomes" id="UP000264589"/>
    </source>
</evidence>
<dbReference type="EMBL" id="QUQO01000001">
    <property type="protein sequence ID" value="RFB05770.1"/>
    <property type="molecule type" value="Genomic_DNA"/>
</dbReference>
<organism evidence="2 3">
    <name type="scientific">Parvularcula marina</name>
    <dbReference type="NCBI Taxonomy" id="2292771"/>
    <lineage>
        <taxon>Bacteria</taxon>
        <taxon>Pseudomonadati</taxon>
        <taxon>Pseudomonadota</taxon>
        <taxon>Alphaproteobacteria</taxon>
        <taxon>Parvularculales</taxon>
        <taxon>Parvularculaceae</taxon>
        <taxon>Parvularcula</taxon>
    </lineage>
</organism>
<dbReference type="GO" id="GO:0000162">
    <property type="term" value="P:L-tryptophan biosynthetic process"/>
    <property type="evidence" value="ECO:0007669"/>
    <property type="project" value="TreeGrafter"/>
</dbReference>
<dbReference type="Pfam" id="PF00425">
    <property type="entry name" value="Chorismate_bind"/>
    <property type="match status" value="1"/>
</dbReference>
<comment type="caution">
    <text evidence="2">The sequence shown here is derived from an EMBL/GenBank/DDBJ whole genome shotgun (WGS) entry which is preliminary data.</text>
</comment>
<evidence type="ECO:0000259" key="1">
    <source>
        <dbReference type="Pfam" id="PF00425"/>
    </source>
</evidence>
<gene>
    <name evidence="2" type="ORF">DX908_11125</name>
</gene>
<sequence length="416" mass="43635">MRAGFHGFSLRGRPSMCRRSSPMPTLTFHDAALHGGALFGPGFTGAGWAAGQALTGTLTVPFSEVGPSLFEDIAAFCAEIPEGGAVGGYIGYEAAASLMPELGLPEGPDGLPVVHLVRYGQMRPFEPAPDAAAADVPDLTSLTSPDAQDFVPKVQAVIDEVLRGEIFQANISRRLSATLPASEGLGARFFSRMMARGAAPYAAYLPCPGGAVLSNSPELFLEISDGHIAAEPVKGTAPRSGDPITDKSHADALLASEKDRAENIMIADLLRNDLAKVCRDHSITEPAICALRSLPAVHHLYSRIEGELREGCGSIAALAAAFPCGSVTGAPKHRAMQVISRLEGEGRGPYCGTVLFMPHQGANVFSVAIRTAALAFAGETARLDYRTGGGITALSDPQAEYLETQAKAYGFEAMVR</sequence>
<proteinExistence type="predicted"/>
<dbReference type="InterPro" id="IPR019999">
    <property type="entry name" value="Anth_synth_I-like"/>
</dbReference>
<accession>A0A371RK01</accession>
<keyword evidence="3" id="KW-1185">Reference proteome</keyword>
<dbReference type="Gene3D" id="3.60.120.10">
    <property type="entry name" value="Anthranilate synthase"/>
    <property type="match status" value="1"/>
</dbReference>
<dbReference type="InterPro" id="IPR005801">
    <property type="entry name" value="ADC_synthase"/>
</dbReference>
<dbReference type="SUPFAM" id="SSF56322">
    <property type="entry name" value="ADC synthase"/>
    <property type="match status" value="1"/>
</dbReference>
<dbReference type="GO" id="GO:0046820">
    <property type="term" value="F:4-amino-4-deoxychorismate synthase activity"/>
    <property type="evidence" value="ECO:0007669"/>
    <property type="project" value="TreeGrafter"/>
</dbReference>
<protein>
    <submittedName>
        <fullName evidence="2">Anthranilate synthase component I family protein</fullName>
    </submittedName>
</protein>
<dbReference type="InParanoid" id="A0A371RK01"/>
<dbReference type="InterPro" id="IPR015890">
    <property type="entry name" value="Chorismate_C"/>
</dbReference>
<dbReference type="PRINTS" id="PR00095">
    <property type="entry name" value="ANTSNTHASEI"/>
</dbReference>
<evidence type="ECO:0000313" key="2">
    <source>
        <dbReference type="EMBL" id="RFB05770.1"/>
    </source>
</evidence>